<comment type="function">
    <text evidence="4">Has an important function as a repair enzyme for proteins that have been inactivated by oxidation. Catalyzes the reversible oxidation-reduction of methionine sulfoxide in proteins to methionine.</text>
</comment>
<dbReference type="EMBL" id="WIOL01000001">
    <property type="protein sequence ID" value="MQT16460.1"/>
    <property type="molecule type" value="Genomic_DNA"/>
</dbReference>
<evidence type="ECO:0000256" key="5">
    <source>
        <dbReference type="SAM" id="SignalP"/>
    </source>
</evidence>
<dbReference type="OrthoDB" id="4174719at2"/>
<comment type="catalytic activity">
    <reaction evidence="3 4">
        <text>[thioredoxin]-disulfide + L-methionine + H2O = L-methionine (S)-S-oxide + [thioredoxin]-dithiol</text>
        <dbReference type="Rhea" id="RHEA:19993"/>
        <dbReference type="Rhea" id="RHEA-COMP:10698"/>
        <dbReference type="Rhea" id="RHEA-COMP:10700"/>
        <dbReference type="ChEBI" id="CHEBI:15377"/>
        <dbReference type="ChEBI" id="CHEBI:29950"/>
        <dbReference type="ChEBI" id="CHEBI:50058"/>
        <dbReference type="ChEBI" id="CHEBI:57844"/>
        <dbReference type="ChEBI" id="CHEBI:58772"/>
        <dbReference type="EC" id="1.8.4.11"/>
    </reaction>
</comment>
<dbReference type="Proteomes" id="UP000481327">
    <property type="component" value="Unassembled WGS sequence"/>
</dbReference>
<dbReference type="EC" id="1.8.4.11" evidence="4"/>
<dbReference type="SUPFAM" id="SSF55068">
    <property type="entry name" value="Peptide methionine sulfoxide reductase"/>
    <property type="match status" value="1"/>
</dbReference>
<evidence type="ECO:0000313" key="8">
    <source>
        <dbReference type="Proteomes" id="UP000481327"/>
    </source>
</evidence>
<keyword evidence="5" id="KW-0732">Signal</keyword>
<dbReference type="RefSeq" id="WP_152576856.1">
    <property type="nucleotide sequence ID" value="NZ_JAATJI010000001.1"/>
</dbReference>
<reference evidence="7 8" key="1">
    <citation type="submission" date="2019-09" db="EMBL/GenBank/DDBJ databases">
        <title>Polymorphobacter sp. isolated from a lake in China.</title>
        <authorList>
            <person name="Liu Z."/>
        </authorList>
    </citation>
    <scope>NUCLEOTIDE SEQUENCE [LARGE SCALE GENOMIC DNA]</scope>
    <source>
        <strain evidence="7 8">D40P</strain>
    </source>
</reference>
<sequence>MFRTIVTALLLGTAACSTAAERMVTAPVPAADTPLQAGPVQTAVFAGGCFWGVEGVFERIKGVTSVRSGYAGGPKAAAMYEVVGTGLTGHAEAVEIKYDPAKVSYGTLLRILFSVAHDPTQRNRQGPDTGSQYRSAIFPQTPEQAKLARAYVAQLTAAKTWPARIVTTLEPGKPFFPAENYHQNYLRANPQQPYIAINDIPKVEALKARFPQLWSDKPAA</sequence>
<feature type="chain" id="PRO_5029008010" description="Peptide methionine sulfoxide reductase MsrA" evidence="5">
    <location>
        <begin position="20"/>
        <end position="220"/>
    </location>
</feature>
<evidence type="ECO:0000256" key="3">
    <source>
        <dbReference type="ARBA" id="ARBA00048782"/>
    </source>
</evidence>
<comment type="caution">
    <text evidence="7">The sequence shown here is derived from an EMBL/GenBank/DDBJ whole genome shotgun (WGS) entry which is preliminary data.</text>
</comment>
<gene>
    <name evidence="4 7" type="primary">msrA</name>
    <name evidence="7" type="ORF">F3168_04210</name>
</gene>
<evidence type="ECO:0000259" key="6">
    <source>
        <dbReference type="Pfam" id="PF01625"/>
    </source>
</evidence>
<dbReference type="InterPro" id="IPR002569">
    <property type="entry name" value="Met_Sox_Rdtase_MsrA_dom"/>
</dbReference>
<name>A0A7C9KGX5_9SPHN</name>
<dbReference type="HAMAP" id="MF_01401">
    <property type="entry name" value="MsrA"/>
    <property type="match status" value="1"/>
</dbReference>
<evidence type="ECO:0000256" key="2">
    <source>
        <dbReference type="ARBA" id="ARBA00047806"/>
    </source>
</evidence>
<proteinExistence type="inferred from homology"/>
<dbReference type="Pfam" id="PF01625">
    <property type="entry name" value="PMSR"/>
    <property type="match status" value="1"/>
</dbReference>
<evidence type="ECO:0000256" key="4">
    <source>
        <dbReference type="HAMAP-Rule" id="MF_01401"/>
    </source>
</evidence>
<dbReference type="NCBIfam" id="TIGR00401">
    <property type="entry name" value="msrA"/>
    <property type="match status" value="1"/>
</dbReference>
<evidence type="ECO:0000313" key="7">
    <source>
        <dbReference type="EMBL" id="MQT16460.1"/>
    </source>
</evidence>
<organism evidence="7 8">
    <name type="scientific">Sandarakinorhabdus fusca</name>
    <dbReference type="NCBI Taxonomy" id="1439888"/>
    <lineage>
        <taxon>Bacteria</taxon>
        <taxon>Pseudomonadati</taxon>
        <taxon>Pseudomonadota</taxon>
        <taxon>Alphaproteobacteria</taxon>
        <taxon>Sphingomonadales</taxon>
        <taxon>Sphingosinicellaceae</taxon>
        <taxon>Sandarakinorhabdus</taxon>
    </lineage>
</organism>
<dbReference type="InterPro" id="IPR036509">
    <property type="entry name" value="Met_Sox_Rdtase_MsrA_sf"/>
</dbReference>
<dbReference type="PANTHER" id="PTHR43774">
    <property type="entry name" value="PEPTIDE METHIONINE SULFOXIDE REDUCTASE"/>
    <property type="match status" value="1"/>
</dbReference>
<evidence type="ECO:0000256" key="1">
    <source>
        <dbReference type="ARBA" id="ARBA00023002"/>
    </source>
</evidence>
<comment type="catalytic activity">
    <reaction evidence="2 4">
        <text>L-methionyl-[protein] + [thioredoxin]-disulfide + H2O = L-methionyl-(S)-S-oxide-[protein] + [thioredoxin]-dithiol</text>
        <dbReference type="Rhea" id="RHEA:14217"/>
        <dbReference type="Rhea" id="RHEA-COMP:10698"/>
        <dbReference type="Rhea" id="RHEA-COMP:10700"/>
        <dbReference type="Rhea" id="RHEA-COMP:12313"/>
        <dbReference type="Rhea" id="RHEA-COMP:12315"/>
        <dbReference type="ChEBI" id="CHEBI:15377"/>
        <dbReference type="ChEBI" id="CHEBI:16044"/>
        <dbReference type="ChEBI" id="CHEBI:29950"/>
        <dbReference type="ChEBI" id="CHEBI:44120"/>
        <dbReference type="ChEBI" id="CHEBI:50058"/>
        <dbReference type="EC" id="1.8.4.11"/>
    </reaction>
</comment>
<dbReference type="Gene3D" id="3.30.1060.10">
    <property type="entry name" value="Peptide methionine sulphoxide reductase MsrA"/>
    <property type="match status" value="1"/>
</dbReference>
<comment type="similarity">
    <text evidence="4">Belongs to the MsrA Met sulfoxide reductase family.</text>
</comment>
<protein>
    <recommendedName>
        <fullName evidence="4">Peptide methionine sulfoxide reductase MsrA</fullName>
        <shortName evidence="4">Protein-methionine-S-oxide reductase</shortName>
        <ecNumber evidence="4">1.8.4.11</ecNumber>
    </recommendedName>
    <alternativeName>
        <fullName evidence="4">Peptide-methionine (S)-S-oxide reductase</fullName>
        <shortName evidence="4">Peptide Met(O) reductase</shortName>
    </alternativeName>
</protein>
<feature type="signal peptide" evidence="5">
    <location>
        <begin position="1"/>
        <end position="19"/>
    </location>
</feature>
<accession>A0A7C9KGX5</accession>
<feature type="domain" description="Peptide methionine sulphoxide reductase MsrA" evidence="6">
    <location>
        <begin position="42"/>
        <end position="194"/>
    </location>
</feature>
<keyword evidence="1 4" id="KW-0560">Oxidoreductase</keyword>
<dbReference type="AlphaFoldDB" id="A0A7C9KGX5"/>
<dbReference type="PANTHER" id="PTHR43774:SF1">
    <property type="entry name" value="PEPTIDE METHIONINE SULFOXIDE REDUCTASE MSRA 2"/>
    <property type="match status" value="1"/>
</dbReference>
<dbReference type="GO" id="GO:0008113">
    <property type="term" value="F:peptide-methionine (S)-S-oxide reductase activity"/>
    <property type="evidence" value="ECO:0007669"/>
    <property type="project" value="UniProtKB-UniRule"/>
</dbReference>
<keyword evidence="8" id="KW-1185">Reference proteome</keyword>
<dbReference type="PROSITE" id="PS51257">
    <property type="entry name" value="PROKAR_LIPOPROTEIN"/>
    <property type="match status" value="1"/>
</dbReference>
<feature type="active site" evidence="4">
    <location>
        <position position="49"/>
    </location>
</feature>